<reference evidence="1 2" key="1">
    <citation type="submission" date="2015-09" db="EMBL/GenBank/DDBJ databases">
        <title>Sorangium comparison.</title>
        <authorList>
            <person name="Zaburannyi N."/>
            <person name="Bunk B."/>
            <person name="Overmann J."/>
            <person name="Mueller R."/>
        </authorList>
    </citation>
    <scope>NUCLEOTIDE SEQUENCE [LARGE SCALE GENOMIC DNA]</scope>
    <source>
        <strain evidence="1 2">So ceGT47</strain>
    </source>
</reference>
<dbReference type="PANTHER" id="PTHR35580">
    <property type="entry name" value="CELL SURFACE GLYCOPROTEIN (S-LAYER PROTEIN)-LIKE PROTEIN"/>
    <property type="match status" value="1"/>
</dbReference>
<dbReference type="Gene3D" id="2.80.10.50">
    <property type="match status" value="1"/>
</dbReference>
<dbReference type="OrthoDB" id="5496000at2"/>
<name>A0A4P2PVH5_SORCE</name>
<dbReference type="InterPro" id="IPR052918">
    <property type="entry name" value="Motility_Chemotaxis_Reg"/>
</dbReference>
<organism evidence="1 2">
    <name type="scientific">Sorangium cellulosum</name>
    <name type="common">Polyangium cellulosum</name>
    <dbReference type="NCBI Taxonomy" id="56"/>
    <lineage>
        <taxon>Bacteria</taxon>
        <taxon>Pseudomonadati</taxon>
        <taxon>Myxococcota</taxon>
        <taxon>Polyangia</taxon>
        <taxon>Polyangiales</taxon>
        <taxon>Polyangiaceae</taxon>
        <taxon>Sorangium</taxon>
    </lineage>
</organism>
<evidence type="ECO:0000313" key="2">
    <source>
        <dbReference type="Proteomes" id="UP000295781"/>
    </source>
</evidence>
<dbReference type="SUPFAM" id="SSF101898">
    <property type="entry name" value="NHL repeat"/>
    <property type="match status" value="1"/>
</dbReference>
<gene>
    <name evidence="1" type="ORF">SOCEGT47_012100</name>
</gene>
<evidence type="ECO:0000313" key="1">
    <source>
        <dbReference type="EMBL" id="AUX20737.1"/>
    </source>
</evidence>
<dbReference type="Proteomes" id="UP000295781">
    <property type="component" value="Chromosome"/>
</dbReference>
<sequence length="481" mass="49197">MQSVWRASSALCGVLCWGAGCCSGPADGVMESVPERERAETSRANTEHGVSPRMCRTGSAGLDGVCQGAAVPVGDGERAQPGCQRAPFSRMFPGSGATLRGFAVDRAGNALLAGAFEGGLAFGAARLESAGDADAFVAKVDACGVPLWSRRFGDGAAQGALDVAAAGGHTLVLGDFSGTLDLGGRRLTASPAGGDLFLVKLGPDGSTRWAVQLSAEEGSILSGTALAADGSGGVLLLGRLEGAATIDGARIERRAIGAFVARLDASGRLRWASLPPSGSDSEEIGVEADERGNVLLAAQDARGTATFVTKLDPSGELLWHKRFRGSPEQLEEAYDLAVAPDGSALLSGSGVFGDPALRGGPRTFVARLSPEGDVRWVKGFGEQSPRRITAADERVVLAGDALCGATDESTSCSAWTAELSLSGEERWTQRIGEDVRVAGLKMDPWGSPILAGSFQGTLALGGDPLSSAEGALFLSRLPASP</sequence>
<protein>
    <submittedName>
        <fullName evidence="1">Uncharacterized protein</fullName>
    </submittedName>
</protein>
<proteinExistence type="predicted"/>
<dbReference type="PANTHER" id="PTHR35580:SF1">
    <property type="entry name" value="PHYTASE-LIKE DOMAIN-CONTAINING PROTEIN"/>
    <property type="match status" value="1"/>
</dbReference>
<dbReference type="EMBL" id="CP012670">
    <property type="protein sequence ID" value="AUX20737.1"/>
    <property type="molecule type" value="Genomic_DNA"/>
</dbReference>
<dbReference type="AlphaFoldDB" id="A0A4P2PVH5"/>
<dbReference type="PROSITE" id="PS51257">
    <property type="entry name" value="PROKAR_LIPOPROTEIN"/>
    <property type="match status" value="1"/>
</dbReference>
<accession>A0A4P2PVH5</accession>